<dbReference type="GO" id="GO:0003700">
    <property type="term" value="F:DNA-binding transcription factor activity"/>
    <property type="evidence" value="ECO:0007669"/>
    <property type="project" value="InterPro"/>
</dbReference>
<keyword evidence="4" id="KW-1185">Reference proteome</keyword>
<dbReference type="Proteomes" id="UP000029964">
    <property type="component" value="Unassembled WGS sequence"/>
</dbReference>
<dbReference type="OrthoDB" id="3555317at2759"/>
<feature type="domain" description="BZIP" evidence="2">
    <location>
        <begin position="21"/>
        <end position="35"/>
    </location>
</feature>
<feature type="compositionally biased region" description="Basic and acidic residues" evidence="1">
    <location>
        <begin position="1"/>
        <end position="22"/>
    </location>
</feature>
<accession>A0A086T9K2</accession>
<organism evidence="3 4">
    <name type="scientific">Hapsidospora chrysogenum (strain ATCC 11550 / CBS 779.69 / DSM 880 / IAM 14645 / JCM 23072 / IMI 49137)</name>
    <name type="common">Acremonium chrysogenum</name>
    <dbReference type="NCBI Taxonomy" id="857340"/>
    <lineage>
        <taxon>Eukaryota</taxon>
        <taxon>Fungi</taxon>
        <taxon>Dikarya</taxon>
        <taxon>Ascomycota</taxon>
        <taxon>Pezizomycotina</taxon>
        <taxon>Sordariomycetes</taxon>
        <taxon>Hypocreomycetidae</taxon>
        <taxon>Hypocreales</taxon>
        <taxon>Bionectriaceae</taxon>
        <taxon>Hapsidospora</taxon>
    </lineage>
</organism>
<dbReference type="HOGENOM" id="CLU_637840_0_0_1"/>
<evidence type="ECO:0000313" key="4">
    <source>
        <dbReference type="Proteomes" id="UP000029964"/>
    </source>
</evidence>
<dbReference type="PROSITE" id="PS00036">
    <property type="entry name" value="BZIP_BASIC"/>
    <property type="match status" value="1"/>
</dbReference>
<gene>
    <name evidence="3" type="ORF">ACRE_031660</name>
</gene>
<proteinExistence type="predicted"/>
<reference evidence="4" key="1">
    <citation type="journal article" date="2014" name="Genome Announc.">
        <title>Genome sequence and annotation of Acremonium chrysogenum, producer of the beta-lactam antibiotic cephalosporin C.</title>
        <authorList>
            <person name="Terfehr D."/>
            <person name="Dahlmann T.A."/>
            <person name="Specht T."/>
            <person name="Zadra I."/>
            <person name="Kuernsteiner H."/>
            <person name="Kueck U."/>
        </authorList>
    </citation>
    <scope>NUCLEOTIDE SEQUENCE [LARGE SCALE GENOMIC DNA]</scope>
    <source>
        <strain evidence="4">ATCC 11550 / CBS 779.69 / DSM 880 / IAM 14645 / JCM 23072 / IMI 49137</strain>
    </source>
</reference>
<evidence type="ECO:0000256" key="1">
    <source>
        <dbReference type="SAM" id="MobiDB-lite"/>
    </source>
</evidence>
<evidence type="ECO:0000313" key="3">
    <source>
        <dbReference type="EMBL" id="KFH46034.1"/>
    </source>
</evidence>
<protein>
    <recommendedName>
        <fullName evidence="2">BZIP domain-containing protein</fullName>
    </recommendedName>
</protein>
<feature type="region of interest" description="Disordered" evidence="1">
    <location>
        <begin position="1"/>
        <end position="42"/>
    </location>
</feature>
<dbReference type="InterPro" id="IPR004827">
    <property type="entry name" value="bZIP"/>
</dbReference>
<dbReference type="CDD" id="cd14686">
    <property type="entry name" value="bZIP"/>
    <property type="match status" value="1"/>
</dbReference>
<dbReference type="PANTHER" id="PTHR40618">
    <property type="entry name" value="B-ZIP TRANSCRIPTION FACTOR (EUROFUNG)-RELATED"/>
    <property type="match status" value="1"/>
</dbReference>
<dbReference type="EMBL" id="JPKY01000024">
    <property type="protein sequence ID" value="KFH46034.1"/>
    <property type="molecule type" value="Genomic_DNA"/>
</dbReference>
<dbReference type="PANTHER" id="PTHR40618:SF1">
    <property type="entry name" value="B-ZIP TRANSCRIPTION FACTOR (EUROFUNG)"/>
    <property type="match status" value="1"/>
</dbReference>
<name>A0A086T9K2_HAPC1</name>
<feature type="region of interest" description="Disordered" evidence="1">
    <location>
        <begin position="99"/>
        <end position="155"/>
    </location>
</feature>
<comment type="caution">
    <text evidence="3">The sequence shown here is derived from an EMBL/GenBank/DDBJ whole genome shotgun (WGS) entry which is preliminary data.</text>
</comment>
<evidence type="ECO:0000259" key="2">
    <source>
        <dbReference type="PROSITE" id="PS00036"/>
    </source>
</evidence>
<sequence>MSETRDGSSPRIRDETSKSDRRARNRLAQQQSRKRRLAADEAQRQRVQLLEDVVEEMCSLLVGVVDKLLETEAIVREHPPLAGVLKVSMARILKLANKAAEAGVHHTRGGTGGKPKSSDDHRMDNVLPVPDIRPLAPESSRGTSSGGASPERDLDSGYVYQPVTATINDDALPVPADSMNAQLTLLPPDSNFSLLSQPFGNGWFSLSASMLKAGDAPPQFPPTLIDAFTIRLLRTSLVRGYFVLAGAPDIPPGETERVFGGSLRSRTREDLLFSIRWVLGPGKDHIYRASGAMWENIPMLLQKAGLGEDGTDFVTTVDIQDRLLELGAPMLDLDTMEVSDPSSYSRVRSMPATAALFPGDHYAKSTTSSDSESSAHSWSYVDFFATRRPDKREPPPTKLTISVPMLISALVPIGVCVSRGPVFPREKMWSALESAITAIF</sequence>
<dbReference type="AlphaFoldDB" id="A0A086T9K2"/>